<comment type="caution">
    <text evidence="1">The sequence shown here is derived from an EMBL/GenBank/DDBJ whole genome shotgun (WGS) entry which is preliminary data.</text>
</comment>
<sequence>MFENCILRNDANGKLLEPVTGLVFHYDADSSGSLEKSGLKPRVRTLKLKSEHLTVERMLKLVAVSDQAGPVPLYLFSLRRVLREIAVEKKGAAPNHLDFKAPLDVEPFTRDQLASLKLRLDLLESFMEGAATGETKGAARPKKKGIVKAMKKLAVMEVVIFSLDSGSVTTVDLSGPFADAPTACNLFDICFSIAKDTMAQCRKGLAVALDEVQKIMN</sequence>
<gene>
    <name evidence="1" type="ORF">LTR37_009604</name>
</gene>
<reference evidence="1" key="1">
    <citation type="submission" date="2023-07" db="EMBL/GenBank/DDBJ databases">
        <title>Black Yeasts Isolated from many extreme environments.</title>
        <authorList>
            <person name="Coleine C."/>
            <person name="Stajich J.E."/>
            <person name="Selbmann L."/>
        </authorList>
    </citation>
    <scope>NUCLEOTIDE SEQUENCE</scope>
    <source>
        <strain evidence="1">CCFEE 5714</strain>
    </source>
</reference>
<dbReference type="Proteomes" id="UP001281147">
    <property type="component" value="Unassembled WGS sequence"/>
</dbReference>
<proteinExistence type="predicted"/>
<evidence type="ECO:0000313" key="1">
    <source>
        <dbReference type="EMBL" id="KAK3711425.1"/>
    </source>
</evidence>
<dbReference type="EMBL" id="JAUTXU010000076">
    <property type="protein sequence ID" value="KAK3711425.1"/>
    <property type="molecule type" value="Genomic_DNA"/>
</dbReference>
<evidence type="ECO:0000313" key="2">
    <source>
        <dbReference type="Proteomes" id="UP001281147"/>
    </source>
</evidence>
<keyword evidence="2" id="KW-1185">Reference proteome</keyword>
<protein>
    <submittedName>
        <fullName evidence="1">Uncharacterized protein</fullName>
    </submittedName>
</protein>
<organism evidence="1 2">
    <name type="scientific">Vermiconidia calcicola</name>
    <dbReference type="NCBI Taxonomy" id="1690605"/>
    <lineage>
        <taxon>Eukaryota</taxon>
        <taxon>Fungi</taxon>
        <taxon>Dikarya</taxon>
        <taxon>Ascomycota</taxon>
        <taxon>Pezizomycotina</taxon>
        <taxon>Dothideomycetes</taxon>
        <taxon>Dothideomycetidae</taxon>
        <taxon>Mycosphaerellales</taxon>
        <taxon>Extremaceae</taxon>
        <taxon>Vermiconidia</taxon>
    </lineage>
</organism>
<name>A0ACC3N7C7_9PEZI</name>
<accession>A0ACC3N7C7</accession>